<evidence type="ECO:0000313" key="3">
    <source>
        <dbReference type="Proteomes" id="UP000775213"/>
    </source>
</evidence>
<keyword evidence="3" id="KW-1185">Reference proteome</keyword>
<comment type="caution">
    <text evidence="2">The sequence shown here is derived from an EMBL/GenBank/DDBJ whole genome shotgun (WGS) entry which is preliminary data.</text>
</comment>
<dbReference type="Proteomes" id="UP000775213">
    <property type="component" value="Unassembled WGS sequence"/>
</dbReference>
<dbReference type="InterPro" id="IPR011009">
    <property type="entry name" value="Kinase-like_dom_sf"/>
</dbReference>
<gene>
    <name evidence="2" type="ORF">IEQ34_016371</name>
</gene>
<dbReference type="GO" id="GO:0005524">
    <property type="term" value="F:ATP binding"/>
    <property type="evidence" value="ECO:0007669"/>
    <property type="project" value="InterPro"/>
</dbReference>
<dbReference type="AlphaFoldDB" id="A0AAV7GF55"/>
<reference evidence="2 3" key="1">
    <citation type="journal article" date="2021" name="Hortic Res">
        <title>Chromosome-scale assembly of the Dendrobium chrysotoxum genome enhances the understanding of orchid evolution.</title>
        <authorList>
            <person name="Zhang Y."/>
            <person name="Zhang G.Q."/>
            <person name="Zhang D."/>
            <person name="Liu X.D."/>
            <person name="Xu X.Y."/>
            <person name="Sun W.H."/>
            <person name="Yu X."/>
            <person name="Zhu X."/>
            <person name="Wang Z.W."/>
            <person name="Zhao X."/>
            <person name="Zhong W.Y."/>
            <person name="Chen H."/>
            <person name="Yin W.L."/>
            <person name="Huang T."/>
            <person name="Niu S.C."/>
            <person name="Liu Z.J."/>
        </authorList>
    </citation>
    <scope>NUCLEOTIDE SEQUENCE [LARGE SCALE GENOMIC DNA]</scope>
    <source>
        <strain evidence="2">Lindl</strain>
    </source>
</reference>
<name>A0AAV7GF55_DENCH</name>
<organism evidence="2 3">
    <name type="scientific">Dendrobium chrysotoxum</name>
    <name type="common">Orchid</name>
    <dbReference type="NCBI Taxonomy" id="161865"/>
    <lineage>
        <taxon>Eukaryota</taxon>
        <taxon>Viridiplantae</taxon>
        <taxon>Streptophyta</taxon>
        <taxon>Embryophyta</taxon>
        <taxon>Tracheophyta</taxon>
        <taxon>Spermatophyta</taxon>
        <taxon>Magnoliopsida</taxon>
        <taxon>Liliopsida</taxon>
        <taxon>Asparagales</taxon>
        <taxon>Orchidaceae</taxon>
        <taxon>Epidendroideae</taxon>
        <taxon>Malaxideae</taxon>
        <taxon>Dendrobiinae</taxon>
        <taxon>Dendrobium</taxon>
    </lineage>
</organism>
<dbReference type="EMBL" id="JAGFBR010000015">
    <property type="protein sequence ID" value="KAH0454447.1"/>
    <property type="molecule type" value="Genomic_DNA"/>
</dbReference>
<dbReference type="Gene3D" id="1.10.510.10">
    <property type="entry name" value="Transferase(Phosphotransferase) domain 1"/>
    <property type="match status" value="1"/>
</dbReference>
<dbReference type="InterPro" id="IPR000719">
    <property type="entry name" value="Prot_kinase_dom"/>
</dbReference>
<feature type="domain" description="Protein kinase" evidence="1">
    <location>
        <begin position="1"/>
        <end position="85"/>
    </location>
</feature>
<protein>
    <recommendedName>
        <fullName evidence="1">Protein kinase domain-containing protein</fullName>
    </recommendedName>
</protein>
<evidence type="ECO:0000313" key="2">
    <source>
        <dbReference type="EMBL" id="KAH0454447.1"/>
    </source>
</evidence>
<accession>A0AAV7GF55</accession>
<dbReference type="PROSITE" id="PS50011">
    <property type="entry name" value="PROTEIN_KINASE_DOM"/>
    <property type="match status" value="1"/>
</dbReference>
<dbReference type="GO" id="GO:0004672">
    <property type="term" value="F:protein kinase activity"/>
    <property type="evidence" value="ECO:0007669"/>
    <property type="project" value="InterPro"/>
</dbReference>
<sequence>MIKTRDLGVDNVGHGLHNLVELIKNCNLKELRELGSRIFGMSLDQRKCLLIATDMTFQMEYLHDKNIINFNLKYDNLLVNLKNPR</sequence>
<dbReference type="SUPFAM" id="SSF56112">
    <property type="entry name" value="Protein kinase-like (PK-like)"/>
    <property type="match status" value="1"/>
</dbReference>
<proteinExistence type="predicted"/>
<evidence type="ECO:0000259" key="1">
    <source>
        <dbReference type="PROSITE" id="PS50011"/>
    </source>
</evidence>